<dbReference type="PANTHER" id="PTHR43213:SF5">
    <property type="entry name" value="BIFUNCTIONAL DTTP_UTP PYROPHOSPHATASE_METHYLTRANSFERASE PROTEIN-RELATED"/>
    <property type="match status" value="1"/>
</dbReference>
<dbReference type="SUPFAM" id="SSF53335">
    <property type="entry name" value="S-adenosyl-L-methionine-dependent methyltransferases"/>
    <property type="match status" value="1"/>
</dbReference>
<dbReference type="PANTHER" id="PTHR43213">
    <property type="entry name" value="BIFUNCTIONAL DTTP/UTP PYROPHOSPHATASE/METHYLTRANSFERASE PROTEIN-RELATED"/>
    <property type="match status" value="1"/>
</dbReference>
<dbReference type="GeneTree" id="ENSGT00940000162413"/>
<comment type="cofactor">
    <cofactor evidence="1">
        <name>a divalent metal cation</name>
        <dbReference type="ChEBI" id="CHEBI:60240"/>
    </cofactor>
</comment>
<dbReference type="HAMAP" id="MF_00528">
    <property type="entry name" value="Maf"/>
    <property type="match status" value="1"/>
</dbReference>
<dbReference type="SUPFAM" id="SSF52972">
    <property type="entry name" value="ITPase-like"/>
    <property type="match status" value="1"/>
</dbReference>
<dbReference type="NCBIfam" id="TIGR00172">
    <property type="entry name" value="maf"/>
    <property type="match status" value="1"/>
</dbReference>
<dbReference type="InterPro" id="IPR029063">
    <property type="entry name" value="SAM-dependent_MTases_sf"/>
</dbReference>
<dbReference type="AlphaFoldDB" id="A0A8C7P7G6"/>
<dbReference type="Gene3D" id="1.10.10.10">
    <property type="entry name" value="Winged helix-like DNA-binding domain superfamily/Winged helix DNA-binding domain"/>
    <property type="match status" value="1"/>
</dbReference>
<organism evidence="11 12">
    <name type="scientific">Oncorhynchus mykiss</name>
    <name type="common">Rainbow trout</name>
    <name type="synonym">Salmo gairdneri</name>
    <dbReference type="NCBI Taxonomy" id="8022"/>
    <lineage>
        <taxon>Eukaryota</taxon>
        <taxon>Metazoa</taxon>
        <taxon>Chordata</taxon>
        <taxon>Craniata</taxon>
        <taxon>Vertebrata</taxon>
        <taxon>Euteleostomi</taxon>
        <taxon>Actinopterygii</taxon>
        <taxon>Neopterygii</taxon>
        <taxon>Teleostei</taxon>
        <taxon>Protacanthopterygii</taxon>
        <taxon>Salmoniformes</taxon>
        <taxon>Salmonidae</taxon>
        <taxon>Salmoninae</taxon>
        <taxon>Oncorhynchus</taxon>
    </lineage>
</organism>
<dbReference type="Ensembl" id="ENSOMYT00000020360.2">
    <property type="protein sequence ID" value="ENSOMYP00000018520.1"/>
    <property type="gene ID" value="ENSOMYG00000008957.2"/>
</dbReference>
<sequence>MVLMNPVISKLTGKLVVLASASPRRLEILTNVGLRFEVVPSWFKETLDKRLFKTPHEYAVETAKQKALEVKQIYTFECLWFLNFGYYFLYTVLVVFFSQTVDGLILEKPVDKQDAYRMLSRLSGKEHSVFTGVAIILCHEKEDEEIDYQVIDFYEETKVKFADLSDDLLWEYINSGEPMDKAGGYGIQALGGMLVEYVHGDFLNVVGFPLNQFCKKLGLIFSPPGSLTHNSTQTSPQGSPVDTVPPAEPAASSPTHNGPPDSQGQNIPSASTAHNVSTHEKLSKMIELMDGFKASKVLFTASKLRVFDVLRSSKKGELQAEDVAQEIKASIKGTERLLEACVSLGLLQRTGKEYTNTAMSRHFLLSDGPLSLQGYIQHCNELVWPLFTHLETAVREGTNQHEKAFGKTSNLFQDAYYSRHEVKLRFMKAMHSIAKVSGRDVATAFDLSKYKTACDLGGCTGAMAYEFAKAHPGLSVTMFDLPEVIEMSSHFRPHDADDRVSFVAGDFFKDELPKADVYILARILHDWSDEKVHILLSKIAKACNPGCCVLVSEIFLDEDRKGPSRGLLQALSLTEGRQRSASEYSLLLKSHGFTAAQVKHTHNLLDAILCVTE</sequence>
<evidence type="ECO:0000259" key="9">
    <source>
        <dbReference type="Pfam" id="PF00891"/>
    </source>
</evidence>
<feature type="compositionally biased region" description="Polar residues" evidence="7">
    <location>
        <begin position="252"/>
        <end position="276"/>
    </location>
</feature>
<dbReference type="InterPro" id="IPR036388">
    <property type="entry name" value="WH-like_DNA-bd_sf"/>
</dbReference>
<evidence type="ECO:0000256" key="4">
    <source>
        <dbReference type="ARBA" id="ARBA00022679"/>
    </source>
</evidence>
<feature type="region of interest" description="Disordered" evidence="7">
    <location>
        <begin position="227"/>
        <end position="276"/>
    </location>
</feature>
<evidence type="ECO:0000256" key="7">
    <source>
        <dbReference type="SAM" id="MobiDB-lite"/>
    </source>
</evidence>
<keyword evidence="8" id="KW-0812">Transmembrane</keyword>
<dbReference type="SUPFAM" id="SSF46785">
    <property type="entry name" value="Winged helix' DNA-binding domain"/>
    <property type="match status" value="1"/>
</dbReference>
<protein>
    <submittedName>
        <fullName evidence="11">Acetylserotonin O-methyltransferase-like</fullName>
    </submittedName>
</protein>
<dbReference type="Pfam" id="PF08100">
    <property type="entry name" value="Dimerisation"/>
    <property type="match status" value="1"/>
</dbReference>
<feature type="domain" description="O-methyltransferase C-terminal" evidence="9">
    <location>
        <begin position="387"/>
        <end position="593"/>
    </location>
</feature>
<evidence type="ECO:0000256" key="2">
    <source>
        <dbReference type="ARBA" id="ARBA00011738"/>
    </source>
</evidence>
<feature type="compositionally biased region" description="Polar residues" evidence="7">
    <location>
        <begin position="227"/>
        <end position="240"/>
    </location>
</feature>
<evidence type="ECO:0000259" key="10">
    <source>
        <dbReference type="Pfam" id="PF08100"/>
    </source>
</evidence>
<keyword evidence="6" id="KW-0378">Hydrolase</keyword>
<dbReference type="Proteomes" id="UP000694395">
    <property type="component" value="Chromosome 3"/>
</dbReference>
<dbReference type="InterPro" id="IPR003697">
    <property type="entry name" value="Maf-like"/>
</dbReference>
<dbReference type="GO" id="GO:0046983">
    <property type="term" value="F:protein dimerization activity"/>
    <property type="evidence" value="ECO:0007669"/>
    <property type="project" value="InterPro"/>
</dbReference>
<keyword evidence="5" id="KW-0949">S-adenosyl-L-methionine</keyword>
<reference evidence="11" key="3">
    <citation type="submission" date="2025-09" db="UniProtKB">
        <authorList>
            <consortium name="Ensembl"/>
        </authorList>
    </citation>
    <scope>IDENTIFICATION</scope>
</reference>
<evidence type="ECO:0000256" key="1">
    <source>
        <dbReference type="ARBA" id="ARBA00001968"/>
    </source>
</evidence>
<evidence type="ECO:0000256" key="3">
    <source>
        <dbReference type="ARBA" id="ARBA00022603"/>
    </source>
</evidence>
<dbReference type="InterPro" id="IPR012967">
    <property type="entry name" value="COMT_dimerisation"/>
</dbReference>
<evidence type="ECO:0000256" key="6">
    <source>
        <dbReference type="ARBA" id="ARBA00022801"/>
    </source>
</evidence>
<keyword evidence="12" id="KW-1185">Reference proteome</keyword>
<evidence type="ECO:0000256" key="5">
    <source>
        <dbReference type="ARBA" id="ARBA00022691"/>
    </source>
</evidence>
<dbReference type="Gene3D" id="3.40.50.150">
    <property type="entry name" value="Vaccinia Virus protein VP39"/>
    <property type="match status" value="1"/>
</dbReference>
<dbReference type="FunFam" id="3.40.50.150:FF:000146">
    <property type="entry name" value="Acetylserotonin O-methyltransferase"/>
    <property type="match status" value="1"/>
</dbReference>
<dbReference type="GO" id="GO:0047429">
    <property type="term" value="F:nucleoside triphosphate diphosphatase activity"/>
    <property type="evidence" value="ECO:0007669"/>
    <property type="project" value="InterPro"/>
</dbReference>
<reference evidence="11" key="2">
    <citation type="submission" date="2025-08" db="UniProtKB">
        <authorList>
            <consortium name="Ensembl"/>
        </authorList>
    </citation>
    <scope>IDENTIFICATION</scope>
</reference>
<name>A0A8C7P7G6_ONCMY</name>
<dbReference type="PROSITE" id="PS51683">
    <property type="entry name" value="SAM_OMT_II"/>
    <property type="match status" value="1"/>
</dbReference>
<dbReference type="InterPro" id="IPR001077">
    <property type="entry name" value="COMT_C"/>
</dbReference>
<dbReference type="InterPro" id="IPR016461">
    <property type="entry name" value="COMT-like"/>
</dbReference>
<dbReference type="GO" id="GO:0032259">
    <property type="term" value="P:methylation"/>
    <property type="evidence" value="ECO:0007669"/>
    <property type="project" value="UniProtKB-KW"/>
</dbReference>
<dbReference type="InterPro" id="IPR036390">
    <property type="entry name" value="WH_DNA-bd_sf"/>
</dbReference>
<keyword evidence="4" id="KW-0808">Transferase</keyword>
<dbReference type="Pfam" id="PF02545">
    <property type="entry name" value="Maf"/>
    <property type="match status" value="1"/>
</dbReference>
<keyword evidence="8" id="KW-1133">Transmembrane helix</keyword>
<proteinExistence type="inferred from homology"/>
<keyword evidence="8" id="KW-0472">Membrane</keyword>
<dbReference type="Pfam" id="PF00891">
    <property type="entry name" value="Methyltransf_2"/>
    <property type="match status" value="1"/>
</dbReference>
<keyword evidence="3" id="KW-0489">Methyltransferase</keyword>
<dbReference type="CDD" id="cd00555">
    <property type="entry name" value="Maf"/>
    <property type="match status" value="1"/>
</dbReference>
<evidence type="ECO:0000313" key="11">
    <source>
        <dbReference type="Ensembl" id="ENSOMYP00000018520.1"/>
    </source>
</evidence>
<dbReference type="GO" id="GO:0008171">
    <property type="term" value="F:O-methyltransferase activity"/>
    <property type="evidence" value="ECO:0007669"/>
    <property type="project" value="InterPro"/>
</dbReference>
<evidence type="ECO:0000313" key="12">
    <source>
        <dbReference type="Proteomes" id="UP000694395"/>
    </source>
</evidence>
<dbReference type="Gene3D" id="3.90.950.10">
    <property type="match status" value="1"/>
</dbReference>
<dbReference type="FunFam" id="1.10.10.10:FF:000358">
    <property type="entry name" value="Acetylserotonin O-methyltransferase"/>
    <property type="match status" value="1"/>
</dbReference>
<feature type="domain" description="O-methyltransferase dimerisation" evidence="10">
    <location>
        <begin position="287"/>
        <end position="364"/>
    </location>
</feature>
<evidence type="ECO:0000256" key="8">
    <source>
        <dbReference type="SAM" id="Phobius"/>
    </source>
</evidence>
<dbReference type="InterPro" id="IPR029001">
    <property type="entry name" value="ITPase-like_fam"/>
</dbReference>
<accession>A0A8C7P7G6</accession>
<feature type="transmembrane region" description="Helical" evidence="8">
    <location>
        <begin position="74"/>
        <end position="97"/>
    </location>
</feature>
<comment type="subunit">
    <text evidence="2">Homodimer.</text>
</comment>
<reference evidence="11" key="1">
    <citation type="submission" date="2020-07" db="EMBL/GenBank/DDBJ databases">
        <title>A long reads based de novo assembly of the rainbow trout Arlee double haploid line genome.</title>
        <authorList>
            <person name="Gao G."/>
            <person name="Palti Y."/>
        </authorList>
    </citation>
    <scope>NUCLEOTIDE SEQUENCE [LARGE SCALE GENOMIC DNA]</scope>
</reference>